<keyword evidence="3" id="KW-1185">Reference proteome</keyword>
<dbReference type="PANTHER" id="PTHR39951:SF1">
    <property type="entry name" value="FI22632P1"/>
    <property type="match status" value="1"/>
</dbReference>
<dbReference type="Proteomes" id="UP000095300">
    <property type="component" value="Unassembled WGS sequence"/>
</dbReference>
<dbReference type="PANTHER" id="PTHR39951">
    <property type="entry name" value="FI22632P1"/>
    <property type="match status" value="1"/>
</dbReference>
<gene>
    <name evidence="2" type="primary">106091043</name>
</gene>
<feature type="chain" id="PRO_5009325626" evidence="1">
    <location>
        <begin position="23"/>
        <end position="146"/>
    </location>
</feature>
<feature type="signal peptide" evidence="1">
    <location>
        <begin position="1"/>
        <end position="22"/>
    </location>
</feature>
<evidence type="ECO:0000256" key="1">
    <source>
        <dbReference type="SAM" id="SignalP"/>
    </source>
</evidence>
<organism evidence="2 3">
    <name type="scientific">Stomoxys calcitrans</name>
    <name type="common">Stable fly</name>
    <name type="synonym">Conops calcitrans</name>
    <dbReference type="NCBI Taxonomy" id="35570"/>
    <lineage>
        <taxon>Eukaryota</taxon>
        <taxon>Metazoa</taxon>
        <taxon>Ecdysozoa</taxon>
        <taxon>Arthropoda</taxon>
        <taxon>Hexapoda</taxon>
        <taxon>Insecta</taxon>
        <taxon>Pterygota</taxon>
        <taxon>Neoptera</taxon>
        <taxon>Endopterygota</taxon>
        <taxon>Diptera</taxon>
        <taxon>Brachycera</taxon>
        <taxon>Muscomorpha</taxon>
        <taxon>Muscoidea</taxon>
        <taxon>Muscidae</taxon>
        <taxon>Stomoxys</taxon>
    </lineage>
</organism>
<dbReference type="AlphaFoldDB" id="A0A1I8NU33"/>
<evidence type="ECO:0000313" key="2">
    <source>
        <dbReference type="EnsemblMetazoa" id="SCAU002038-PA"/>
    </source>
</evidence>
<dbReference type="VEuPathDB" id="VectorBase:SCAU002038"/>
<reference evidence="2" key="1">
    <citation type="submission" date="2020-05" db="UniProtKB">
        <authorList>
            <consortium name="EnsemblMetazoa"/>
        </authorList>
    </citation>
    <scope>IDENTIFICATION</scope>
    <source>
        <strain evidence="2">USDA</strain>
    </source>
</reference>
<keyword evidence="1" id="KW-0732">Signal</keyword>
<evidence type="ECO:0000313" key="3">
    <source>
        <dbReference type="Proteomes" id="UP000095300"/>
    </source>
</evidence>
<sequence>MKCIEAAVIVILLATFLPTHRALLHDIHEVVDFDTANLREFQYFKNLPSQDPKRAAQANLFLEHFQKKKAVLDYIEHLFLGNSPFTKESEIPFDPHFGRAWRPYFVKKYGWRGERLIDALGRGYSVKYLRKYGAIPKEYGTKYYPN</sequence>
<dbReference type="OrthoDB" id="6617171at2759"/>
<dbReference type="EnsemblMetazoa" id="SCAU002038-RA">
    <property type="protein sequence ID" value="SCAU002038-PA"/>
    <property type="gene ID" value="SCAU002038"/>
</dbReference>
<dbReference type="KEGG" id="scac:106091043"/>
<name>A0A1I8NU33_STOCA</name>
<accession>A0A1I8NU33</accession>
<proteinExistence type="predicted"/>
<protein>
    <submittedName>
        <fullName evidence="2">Uncharacterized protein</fullName>
    </submittedName>
</protein>